<comment type="caution">
    <text evidence="5">The sequence shown here is derived from an EMBL/GenBank/DDBJ whole genome shotgun (WGS) entry which is preliminary data.</text>
</comment>
<dbReference type="PANTHER" id="PTHR11926:SF1412">
    <property type="entry name" value="UDP-GLYCOSYLTRANSFERASE 83A1-LIKE"/>
    <property type="match status" value="1"/>
</dbReference>
<dbReference type="EMBL" id="JRKL02012476">
    <property type="protein sequence ID" value="KAF3945256.1"/>
    <property type="molecule type" value="Genomic_DNA"/>
</dbReference>
<dbReference type="FunFam" id="3.40.50.2000:FF:000108">
    <property type="entry name" value="UDP-glycosyltransferase 83A1"/>
    <property type="match status" value="1"/>
</dbReference>
<comment type="similarity">
    <text evidence="1">Belongs to the UDP-glycosyltransferase family.</text>
</comment>
<gene>
    <name evidence="5" type="ORF">CMV_028362</name>
</gene>
<dbReference type="AlphaFoldDB" id="A0A8J4QFP9"/>
<dbReference type="GO" id="GO:0080044">
    <property type="term" value="F:quercetin 7-O-glucosyltransferase activity"/>
    <property type="evidence" value="ECO:0007669"/>
    <property type="project" value="TreeGrafter"/>
</dbReference>
<name>A0A8J4QFP9_9ROSI</name>
<evidence type="ECO:0000259" key="4">
    <source>
        <dbReference type="Pfam" id="PF26168"/>
    </source>
</evidence>
<feature type="compositionally biased region" description="Acidic residues" evidence="3">
    <location>
        <begin position="602"/>
        <end position="616"/>
    </location>
</feature>
<feature type="compositionally biased region" description="Acidic residues" evidence="3">
    <location>
        <begin position="534"/>
        <end position="544"/>
    </location>
</feature>
<sequence>MCFRIKGLIICGQGVMERQPIHVLVIPFPAQGHVAPLMKLSHKIVDHGIKVTFVCTEFIHAKLTASVAVKSEEKSPIRLVSIPDGLEPGDDRNDIPKLMESVEKVMPGHLKDLIEKINQSNDDDQISCIIADTTVGWALEVAEKMGIKRASVWPAGPGTLAFALHIPKLIEEGIIDIKGTLIENNLIWLSKDIPAWSSTVLPWRCPGDSKTQNCFFESYAFIANRYLRLPNWLLCNSFYELDSPTCNLIPGIIPVGPLLLGNQLGSHAGSFWPQDSTCLSWLDKQAVGSVIYVAFGSTSTFSQQQFDELTLGLELISQPFLWVVRSDVIGGLNSEFLDGFRTRIIDRGKIVEWAPQEKLLVHPSIACFLSHCGWNSTLEGISMGVPFLCWPYFGDQFHNKSYICDVWKIGLGLNPDENGLITRHEIKTKIETLLSDDGIKINALKLKEVAKKSGILPSQGRILKKMRFMPSSLSSNSHRLLTALVDSRHKKVYKAESQNIRANVFINRKREKLNRKYTPTVDRRRQLSPGSLEDALDEDDETDYYDSRRSRRRFEEDLEVEARAEKRILNAKKSQGPKDIPRKSSLPTAKSSRRPVDFSDSEREESEYESDGEEDERSPPRKRAEEPVQEYEEEEEEEEHDEQEAEVNEASE</sequence>
<dbReference type="OrthoDB" id="5835829at2759"/>
<evidence type="ECO:0000256" key="2">
    <source>
        <dbReference type="ARBA" id="ARBA00022679"/>
    </source>
</evidence>
<feature type="region of interest" description="Disordered" evidence="3">
    <location>
        <begin position="567"/>
        <end position="652"/>
    </location>
</feature>
<protein>
    <recommendedName>
        <fullName evidence="4">Glycosyltransferase N-terminal domain-containing protein</fullName>
    </recommendedName>
</protein>
<dbReference type="PANTHER" id="PTHR11926">
    <property type="entry name" value="GLUCOSYL/GLUCURONOSYL TRANSFERASES"/>
    <property type="match status" value="1"/>
</dbReference>
<dbReference type="Proteomes" id="UP000737018">
    <property type="component" value="Unassembled WGS sequence"/>
</dbReference>
<dbReference type="FunFam" id="3.40.50.2000:FF:000061">
    <property type="entry name" value="UDP-glycosyltransferase 83A1"/>
    <property type="match status" value="1"/>
</dbReference>
<organism evidence="5 6">
    <name type="scientific">Castanea mollissima</name>
    <name type="common">Chinese chestnut</name>
    <dbReference type="NCBI Taxonomy" id="60419"/>
    <lineage>
        <taxon>Eukaryota</taxon>
        <taxon>Viridiplantae</taxon>
        <taxon>Streptophyta</taxon>
        <taxon>Embryophyta</taxon>
        <taxon>Tracheophyta</taxon>
        <taxon>Spermatophyta</taxon>
        <taxon>Magnoliopsida</taxon>
        <taxon>eudicotyledons</taxon>
        <taxon>Gunneridae</taxon>
        <taxon>Pentapetalae</taxon>
        <taxon>rosids</taxon>
        <taxon>fabids</taxon>
        <taxon>Fagales</taxon>
        <taxon>Fagaceae</taxon>
        <taxon>Castanea</taxon>
    </lineage>
</organism>
<dbReference type="SUPFAM" id="SSF53756">
    <property type="entry name" value="UDP-Glycosyltransferase/glycogen phosphorylase"/>
    <property type="match status" value="1"/>
</dbReference>
<feature type="compositionally biased region" description="Acidic residues" evidence="3">
    <location>
        <begin position="627"/>
        <end position="652"/>
    </location>
</feature>
<dbReference type="Gene3D" id="3.40.50.2000">
    <property type="entry name" value="Glycogen Phosphorylase B"/>
    <property type="match status" value="2"/>
</dbReference>
<dbReference type="Pfam" id="PF26168">
    <property type="entry name" value="Glyco_transf_N"/>
    <property type="match status" value="1"/>
</dbReference>
<feature type="domain" description="Glycosyltransferase N-terminal" evidence="4">
    <location>
        <begin position="21"/>
        <end position="57"/>
    </location>
</feature>
<evidence type="ECO:0000256" key="1">
    <source>
        <dbReference type="ARBA" id="ARBA00009995"/>
    </source>
</evidence>
<feature type="compositionally biased region" description="Basic and acidic residues" evidence="3">
    <location>
        <begin position="617"/>
        <end position="626"/>
    </location>
</feature>
<keyword evidence="6" id="KW-1185">Reference proteome</keyword>
<evidence type="ECO:0000313" key="6">
    <source>
        <dbReference type="Proteomes" id="UP000737018"/>
    </source>
</evidence>
<accession>A0A8J4QFP9</accession>
<evidence type="ECO:0000256" key="3">
    <source>
        <dbReference type="SAM" id="MobiDB-lite"/>
    </source>
</evidence>
<evidence type="ECO:0000313" key="5">
    <source>
        <dbReference type="EMBL" id="KAF3945256.1"/>
    </source>
</evidence>
<dbReference type="Pfam" id="PF00201">
    <property type="entry name" value="UDPGT"/>
    <property type="match status" value="1"/>
</dbReference>
<reference evidence="5" key="1">
    <citation type="submission" date="2020-03" db="EMBL/GenBank/DDBJ databases">
        <title>Castanea mollissima Vanexum genome sequencing.</title>
        <authorList>
            <person name="Staton M."/>
        </authorList>
    </citation>
    <scope>NUCLEOTIDE SEQUENCE</scope>
    <source>
        <tissue evidence="5">Leaf</tissue>
    </source>
</reference>
<dbReference type="InterPro" id="IPR002213">
    <property type="entry name" value="UDP_glucos_trans"/>
</dbReference>
<dbReference type="CDD" id="cd03784">
    <property type="entry name" value="GT1_Gtf-like"/>
    <property type="match status" value="1"/>
</dbReference>
<dbReference type="InterPro" id="IPR058980">
    <property type="entry name" value="Glyco_transf_N"/>
</dbReference>
<feature type="region of interest" description="Disordered" evidence="3">
    <location>
        <begin position="516"/>
        <end position="555"/>
    </location>
</feature>
<keyword evidence="2" id="KW-0808">Transferase</keyword>
<proteinExistence type="inferred from homology"/>
<dbReference type="GO" id="GO:0080043">
    <property type="term" value="F:quercetin 3-O-glucosyltransferase activity"/>
    <property type="evidence" value="ECO:0007669"/>
    <property type="project" value="TreeGrafter"/>
</dbReference>